<sequence>MLYESNGIKISKRNINDYSLKLEPYISYLQMNQKRISPNFIIKWNELFITIFASSFLYVLSEWLFYITKPSFFDKSLFLEKIEILLFISCLLCICLFLFSLLVLLGVKILPYIKSRKKIQFYIVYTIPTFLISATLLLLFDNFTYTLFRIGIITARGILVFTYAVLFLGFVLLSYSYIERFILHISKNKLILKKIFAPALIAIIILIMALIFFDNFTDFPYEKLHYPRTTNTAVTYPNILWITADGLDSENMSLYGYGRKTTPTIDQLASSSLVFENAFSNAGNTTGSIVSMLTGKYPSTTKVLHPPDILRGLDSYQNMPAILQEYGYYSAQLSMRYYADAYELNMLKGFTVVNNRKSLTENPFFHFISCYLPDNYFFFIEELWNRIFDRLGYIFGGKESINPFEYLMIQNQSSDYTKINDLFRVIDDANNKPWFIETHFLGTHGPTFHISRQVFSTGIDLQNQDYWNNDVYDDSILEFDTNIKKVIDELQKRQLLDHTILIIGSDHGSKWDQLKRIPLLIHFPGEIYKGRIYKNVSNIDIAPTILDYLRIEKPQWMVGKSLLASSRSTNPIIGFTVAGLDVYEDNINSIDPRKIFPPFYQFGEITLINCEKWYKLSLAQNIFTTGLVFGSKENCSQDEQLDDQQVYFLLKHRLETDGFNTSSMNFPNKP</sequence>
<feature type="transmembrane region" description="Helical" evidence="1">
    <location>
        <begin position="195"/>
        <end position="213"/>
    </location>
</feature>
<feature type="domain" description="Sulfatase N-terminal" evidence="2">
    <location>
        <begin position="237"/>
        <end position="549"/>
    </location>
</feature>
<feature type="transmembrane region" description="Helical" evidence="1">
    <location>
        <begin position="152"/>
        <end position="175"/>
    </location>
</feature>
<feature type="transmembrane region" description="Helical" evidence="1">
    <location>
        <begin position="44"/>
        <end position="64"/>
    </location>
</feature>
<evidence type="ECO:0000313" key="3">
    <source>
        <dbReference type="EMBL" id="KPL72801.1"/>
    </source>
</evidence>
<gene>
    <name evidence="3" type="ORF">ADM99_06960</name>
</gene>
<dbReference type="SUPFAM" id="SSF53649">
    <property type="entry name" value="Alkaline phosphatase-like"/>
    <property type="match status" value="1"/>
</dbReference>
<protein>
    <recommendedName>
        <fullName evidence="2">Sulfatase N-terminal domain-containing protein</fullName>
    </recommendedName>
</protein>
<dbReference type="EMBL" id="LGCK01000007">
    <property type="protein sequence ID" value="KPL72801.1"/>
    <property type="molecule type" value="Genomic_DNA"/>
</dbReference>
<feature type="transmembrane region" description="Helical" evidence="1">
    <location>
        <begin position="84"/>
        <end position="107"/>
    </location>
</feature>
<organism evidence="3 4">
    <name type="scientific">Leptolinea tardivitalis</name>
    <dbReference type="NCBI Taxonomy" id="229920"/>
    <lineage>
        <taxon>Bacteria</taxon>
        <taxon>Bacillati</taxon>
        <taxon>Chloroflexota</taxon>
        <taxon>Anaerolineae</taxon>
        <taxon>Anaerolineales</taxon>
        <taxon>Anaerolineaceae</taxon>
        <taxon>Leptolinea</taxon>
    </lineage>
</organism>
<reference evidence="3 4" key="1">
    <citation type="submission" date="2015-07" db="EMBL/GenBank/DDBJ databases">
        <title>Genome sequence of Leptolinea tardivitalis DSM 16556.</title>
        <authorList>
            <person name="Hemp J."/>
            <person name="Ward L.M."/>
            <person name="Pace L.A."/>
            <person name="Fischer W.W."/>
        </authorList>
    </citation>
    <scope>NUCLEOTIDE SEQUENCE [LARGE SCALE GENOMIC DNA]</scope>
    <source>
        <strain evidence="3 4">YMTK-2</strain>
    </source>
</reference>
<evidence type="ECO:0000259" key="2">
    <source>
        <dbReference type="Pfam" id="PF00884"/>
    </source>
</evidence>
<feature type="transmembrane region" description="Helical" evidence="1">
    <location>
        <begin position="119"/>
        <end position="140"/>
    </location>
</feature>
<dbReference type="RefSeq" id="WP_062421089.1">
    <property type="nucleotide sequence ID" value="NZ_BBYA01000008.1"/>
</dbReference>
<keyword evidence="1" id="KW-1133">Transmembrane helix</keyword>
<evidence type="ECO:0000313" key="4">
    <source>
        <dbReference type="Proteomes" id="UP000050430"/>
    </source>
</evidence>
<dbReference type="InterPro" id="IPR052701">
    <property type="entry name" value="GAG_Ulvan_Degrading_Sulfatases"/>
</dbReference>
<dbReference type="Pfam" id="PF00884">
    <property type="entry name" value="Sulfatase"/>
    <property type="match status" value="1"/>
</dbReference>
<keyword evidence="1" id="KW-0472">Membrane</keyword>
<dbReference type="InterPro" id="IPR017850">
    <property type="entry name" value="Alkaline_phosphatase_core_sf"/>
</dbReference>
<dbReference type="AlphaFoldDB" id="A0A0P6XC28"/>
<evidence type="ECO:0000256" key="1">
    <source>
        <dbReference type="SAM" id="Phobius"/>
    </source>
</evidence>
<comment type="caution">
    <text evidence="3">The sequence shown here is derived from an EMBL/GenBank/DDBJ whole genome shotgun (WGS) entry which is preliminary data.</text>
</comment>
<dbReference type="STRING" id="229920.ADM99_06960"/>
<dbReference type="OrthoDB" id="9803751at2"/>
<dbReference type="CDD" id="cd16148">
    <property type="entry name" value="sulfatase_like"/>
    <property type="match status" value="1"/>
</dbReference>
<dbReference type="InterPro" id="IPR000917">
    <property type="entry name" value="Sulfatase_N"/>
</dbReference>
<keyword evidence="4" id="KW-1185">Reference proteome</keyword>
<dbReference type="Gene3D" id="3.40.720.10">
    <property type="entry name" value="Alkaline Phosphatase, subunit A"/>
    <property type="match status" value="1"/>
</dbReference>
<accession>A0A0P6XC28</accession>
<proteinExistence type="predicted"/>
<dbReference type="PANTHER" id="PTHR43751:SF3">
    <property type="entry name" value="SULFATASE N-TERMINAL DOMAIN-CONTAINING PROTEIN"/>
    <property type="match status" value="1"/>
</dbReference>
<dbReference type="PANTHER" id="PTHR43751">
    <property type="entry name" value="SULFATASE"/>
    <property type="match status" value="1"/>
</dbReference>
<keyword evidence="1" id="KW-0812">Transmembrane</keyword>
<name>A0A0P6XC28_9CHLR</name>
<dbReference type="Proteomes" id="UP000050430">
    <property type="component" value="Unassembled WGS sequence"/>
</dbReference>